<protein>
    <submittedName>
        <fullName evidence="2">DNA replication complex GINS protein PSF1</fullName>
    </submittedName>
</protein>
<organism evidence="1 2">
    <name type="scientific">Panagrolaimus sp. PS1159</name>
    <dbReference type="NCBI Taxonomy" id="55785"/>
    <lineage>
        <taxon>Eukaryota</taxon>
        <taxon>Metazoa</taxon>
        <taxon>Ecdysozoa</taxon>
        <taxon>Nematoda</taxon>
        <taxon>Chromadorea</taxon>
        <taxon>Rhabditida</taxon>
        <taxon>Tylenchina</taxon>
        <taxon>Panagrolaimomorpha</taxon>
        <taxon>Panagrolaimoidea</taxon>
        <taxon>Panagrolaimidae</taxon>
        <taxon>Panagrolaimus</taxon>
    </lineage>
</organism>
<sequence>MAARASCPADAAHELIAEMHRSPDSIPVYNGELIHQCIEKIKQLYTEIRDTMPLLNDSQTSSPQLVQTLLAKQAVVDRIKRCCCAYIEERKERLKNLRWKCGGFLPDDIKQNLSPEELEWFKTYNKQISQFQCSIGNGLNLILHTNPPKKLFTQVKVLTDYGEYETYDGSSIMLKKETILSMLSIDCERLVKRGVVQIIESASINA</sequence>
<name>A0AC35FBJ5_9BILA</name>
<evidence type="ECO:0000313" key="2">
    <source>
        <dbReference type="WBParaSite" id="PS1159_v2.g15798.t1"/>
    </source>
</evidence>
<dbReference type="Proteomes" id="UP000887580">
    <property type="component" value="Unplaced"/>
</dbReference>
<evidence type="ECO:0000313" key="1">
    <source>
        <dbReference type="Proteomes" id="UP000887580"/>
    </source>
</evidence>
<reference evidence="2" key="1">
    <citation type="submission" date="2022-11" db="UniProtKB">
        <authorList>
            <consortium name="WormBaseParasite"/>
        </authorList>
    </citation>
    <scope>IDENTIFICATION</scope>
</reference>
<proteinExistence type="predicted"/>
<dbReference type="WBParaSite" id="PS1159_v2.g15798.t1">
    <property type="protein sequence ID" value="PS1159_v2.g15798.t1"/>
    <property type="gene ID" value="PS1159_v2.g15798"/>
</dbReference>
<accession>A0AC35FBJ5</accession>